<evidence type="ECO:0000256" key="2">
    <source>
        <dbReference type="PROSITE-ProRule" id="PRU00703"/>
    </source>
</evidence>
<dbReference type="RefSeq" id="WP_199262162.1">
    <property type="nucleotide sequence ID" value="NZ_CP054140.1"/>
</dbReference>
<feature type="domain" description="CBS" evidence="3">
    <location>
        <begin position="7"/>
        <end position="63"/>
    </location>
</feature>
<keyword evidence="2" id="KW-0129">CBS domain</keyword>
<proteinExistence type="predicted"/>
<organism evidence="4 5">
    <name type="scientific">Desulfobulbus oligotrophicus</name>
    <dbReference type="NCBI Taxonomy" id="1909699"/>
    <lineage>
        <taxon>Bacteria</taxon>
        <taxon>Pseudomonadati</taxon>
        <taxon>Thermodesulfobacteriota</taxon>
        <taxon>Desulfobulbia</taxon>
        <taxon>Desulfobulbales</taxon>
        <taxon>Desulfobulbaceae</taxon>
        <taxon>Desulfobulbus</taxon>
    </lineage>
</organism>
<evidence type="ECO:0000259" key="3">
    <source>
        <dbReference type="PROSITE" id="PS51371"/>
    </source>
</evidence>
<dbReference type="CDD" id="cd04584">
    <property type="entry name" value="CBS_pair_AcuB_like"/>
    <property type="match status" value="1"/>
</dbReference>
<evidence type="ECO:0000313" key="5">
    <source>
        <dbReference type="Proteomes" id="UP000596092"/>
    </source>
</evidence>
<dbReference type="EMBL" id="CP054140">
    <property type="protein sequence ID" value="QQG66217.1"/>
    <property type="molecule type" value="Genomic_DNA"/>
</dbReference>
<dbReference type="SUPFAM" id="SSF54631">
    <property type="entry name" value="CBS-domain pair"/>
    <property type="match status" value="1"/>
</dbReference>
<dbReference type="InterPro" id="IPR046342">
    <property type="entry name" value="CBS_dom_sf"/>
</dbReference>
<accession>A0A7T6AR55</accession>
<dbReference type="Proteomes" id="UP000596092">
    <property type="component" value="Chromosome"/>
</dbReference>
<dbReference type="Pfam" id="PF00571">
    <property type="entry name" value="CBS"/>
    <property type="match status" value="2"/>
</dbReference>
<dbReference type="PANTHER" id="PTHR48108:SF26">
    <property type="entry name" value="CBS DOMAIN-CONTAINING PROTEIN DDB_G0289609"/>
    <property type="match status" value="1"/>
</dbReference>
<dbReference type="Gene3D" id="3.10.580.10">
    <property type="entry name" value="CBS-domain"/>
    <property type="match status" value="1"/>
</dbReference>
<evidence type="ECO:0000256" key="1">
    <source>
        <dbReference type="ARBA" id="ARBA00022737"/>
    </source>
</evidence>
<dbReference type="KEGG" id="dog:HP555_10280"/>
<dbReference type="AlphaFoldDB" id="A0A7T6AR55"/>
<dbReference type="InterPro" id="IPR000644">
    <property type="entry name" value="CBS_dom"/>
</dbReference>
<sequence>MFIRSYMTPSPITITPEKTVAEAIGILEQHNIRHLLVVNELGQLAGILSDRDLRSARPSSVARSKERQNIEIKVNNTPVDVLMTRECLTVNPSSTLDDALLLFQSKKIGALPVVGDEDKVVGIFTTADLINAYRALFGLGEKGSVLISIEDQGDPQAMSRLVQLMEENRVTFTRLVRSGGGDQGQPMIFLRINTYNIRSMYKALEAAGFIIHVPEELKR</sequence>
<feature type="domain" description="CBS" evidence="3">
    <location>
        <begin position="83"/>
        <end position="141"/>
    </location>
</feature>
<keyword evidence="1" id="KW-0677">Repeat</keyword>
<gene>
    <name evidence="4" type="ORF">HP555_10280</name>
</gene>
<name>A0A7T6AR55_9BACT</name>
<dbReference type="PROSITE" id="PS51371">
    <property type="entry name" value="CBS"/>
    <property type="match status" value="2"/>
</dbReference>
<reference evidence="4 5" key="1">
    <citation type="submission" date="2020-05" db="EMBL/GenBank/DDBJ databases">
        <title>Complete genome of Desulfobulbus oligotrophicus.</title>
        <authorList>
            <person name="Podar M."/>
        </authorList>
    </citation>
    <scope>NUCLEOTIDE SEQUENCE [LARGE SCALE GENOMIC DNA]</scope>
    <source>
        <strain evidence="4 5">Prop6</strain>
    </source>
</reference>
<evidence type="ECO:0000313" key="4">
    <source>
        <dbReference type="EMBL" id="QQG66217.1"/>
    </source>
</evidence>
<dbReference type="InterPro" id="IPR051462">
    <property type="entry name" value="CBS_domain-containing"/>
</dbReference>
<dbReference type="SMART" id="SM00116">
    <property type="entry name" value="CBS"/>
    <property type="match status" value="2"/>
</dbReference>
<keyword evidence="5" id="KW-1185">Reference proteome</keyword>
<dbReference type="PANTHER" id="PTHR48108">
    <property type="entry name" value="CBS DOMAIN-CONTAINING PROTEIN CBSX2, CHLOROPLASTIC"/>
    <property type="match status" value="1"/>
</dbReference>
<protein>
    <submittedName>
        <fullName evidence="4">CBS domain-containing protein</fullName>
    </submittedName>
</protein>